<keyword evidence="23" id="KW-1185">Reference proteome</keyword>
<dbReference type="SUPFAM" id="SSF56112">
    <property type="entry name" value="Protein kinase-like (PK-like)"/>
    <property type="match status" value="1"/>
</dbReference>
<dbReference type="Pfam" id="PF01462">
    <property type="entry name" value="LRRNT"/>
    <property type="match status" value="1"/>
</dbReference>
<dbReference type="PRINTS" id="PR00109">
    <property type="entry name" value="TYRKINASE"/>
</dbReference>
<keyword evidence="17" id="KW-0675">Receptor</keyword>
<dbReference type="InterPro" id="IPR003591">
    <property type="entry name" value="Leu-rich_rpt_typical-subtyp"/>
</dbReference>
<dbReference type="GO" id="GO:0005886">
    <property type="term" value="C:plasma membrane"/>
    <property type="evidence" value="ECO:0007669"/>
    <property type="project" value="TreeGrafter"/>
</dbReference>
<dbReference type="InParanoid" id="A0A0D2WX35"/>
<reference evidence="23" key="1">
    <citation type="submission" date="2011-02" db="EMBL/GenBank/DDBJ databases">
        <title>The Genome Sequence of Capsaspora owczarzaki ATCC 30864.</title>
        <authorList>
            <person name="Russ C."/>
            <person name="Cuomo C."/>
            <person name="Burger G."/>
            <person name="Gray M.W."/>
            <person name="Holland P.W.H."/>
            <person name="King N."/>
            <person name="Lang F.B.F."/>
            <person name="Roger A.J."/>
            <person name="Ruiz-Trillo I."/>
            <person name="Young S.K."/>
            <person name="Zeng Q."/>
            <person name="Gargeya S."/>
            <person name="Alvarado L."/>
            <person name="Berlin A."/>
            <person name="Chapman S.B."/>
            <person name="Chen Z."/>
            <person name="Freedman E."/>
            <person name="Gellesch M."/>
            <person name="Goldberg J."/>
            <person name="Griggs A."/>
            <person name="Gujja S."/>
            <person name="Heilman E."/>
            <person name="Heiman D."/>
            <person name="Howarth C."/>
            <person name="Mehta T."/>
            <person name="Neiman D."/>
            <person name="Pearson M."/>
            <person name="Roberts A."/>
            <person name="Saif S."/>
            <person name="Shea T."/>
            <person name="Shenoy N."/>
            <person name="Sisk P."/>
            <person name="Stolte C."/>
            <person name="Sykes S."/>
            <person name="White J."/>
            <person name="Yandava C."/>
            <person name="Haas B."/>
            <person name="Nusbaum C."/>
            <person name="Birren B."/>
        </authorList>
    </citation>
    <scope>NUCLEOTIDE SEQUENCE</scope>
    <source>
        <strain evidence="23">ATCC 30864</strain>
    </source>
</reference>
<dbReference type="STRING" id="595528.A0A0D2WX35"/>
<dbReference type="GO" id="GO:0005524">
    <property type="term" value="F:ATP binding"/>
    <property type="evidence" value="ECO:0007669"/>
    <property type="project" value="UniProtKB-KW"/>
</dbReference>
<keyword evidence="7 19" id="KW-0812">Transmembrane</keyword>
<evidence type="ECO:0000256" key="18">
    <source>
        <dbReference type="ARBA" id="ARBA00023180"/>
    </source>
</evidence>
<keyword evidence="18" id="KW-0325">Glycoprotein</keyword>
<keyword evidence="9" id="KW-0677">Repeat</keyword>
<dbReference type="PROSITE" id="PS51450">
    <property type="entry name" value="LRR"/>
    <property type="match status" value="2"/>
</dbReference>
<keyword evidence="15" id="KW-0829">Tyrosine-protein kinase</keyword>
<dbReference type="GO" id="GO:0048731">
    <property type="term" value="P:system development"/>
    <property type="evidence" value="ECO:0007669"/>
    <property type="project" value="UniProtKB-ARBA"/>
</dbReference>
<keyword evidence="13 19" id="KW-1133">Transmembrane helix</keyword>
<organism evidence="22 23">
    <name type="scientific">Capsaspora owczarzaki (strain ATCC 30864)</name>
    <dbReference type="NCBI Taxonomy" id="595528"/>
    <lineage>
        <taxon>Eukaryota</taxon>
        <taxon>Filasterea</taxon>
        <taxon>Capsaspora</taxon>
    </lineage>
</organism>
<evidence type="ECO:0000256" key="20">
    <source>
        <dbReference type="SAM" id="SignalP"/>
    </source>
</evidence>
<keyword evidence="10" id="KW-0547">Nucleotide-binding</keyword>
<evidence type="ECO:0000256" key="14">
    <source>
        <dbReference type="ARBA" id="ARBA00023136"/>
    </source>
</evidence>
<dbReference type="PANTHER" id="PTHR24416:SF349">
    <property type="entry name" value="TYROSINE-PROTEIN KINASE RYK"/>
    <property type="match status" value="1"/>
</dbReference>
<keyword evidence="11 22" id="KW-0418">Kinase</keyword>
<dbReference type="OrthoDB" id="676979at2759"/>
<evidence type="ECO:0000256" key="1">
    <source>
        <dbReference type="ARBA" id="ARBA00004167"/>
    </source>
</evidence>
<dbReference type="InterPro" id="IPR001245">
    <property type="entry name" value="Ser-Thr/Tyr_kinase_cat_dom"/>
</dbReference>
<keyword evidence="5" id="KW-0433">Leucine-rich repeat</keyword>
<dbReference type="Gene3D" id="3.30.200.20">
    <property type="entry name" value="Phosphorylase Kinase, domain 1"/>
    <property type="match status" value="1"/>
</dbReference>
<keyword evidence="14 19" id="KW-0472">Membrane</keyword>
<accession>A0A0D2WX35</accession>
<evidence type="ECO:0000256" key="15">
    <source>
        <dbReference type="ARBA" id="ARBA00023137"/>
    </source>
</evidence>
<feature type="transmembrane region" description="Helical" evidence="19">
    <location>
        <begin position="519"/>
        <end position="540"/>
    </location>
</feature>
<dbReference type="FunFam" id="1.10.510.10:FF:000554">
    <property type="entry name" value="Predicted protein"/>
    <property type="match status" value="1"/>
</dbReference>
<evidence type="ECO:0000313" key="23">
    <source>
        <dbReference type="Proteomes" id="UP000008743"/>
    </source>
</evidence>
<dbReference type="PROSITE" id="PS50011">
    <property type="entry name" value="PROTEIN_KINASE_DOM"/>
    <property type="match status" value="1"/>
</dbReference>
<dbReference type="GO" id="GO:0043235">
    <property type="term" value="C:receptor complex"/>
    <property type="evidence" value="ECO:0007669"/>
    <property type="project" value="TreeGrafter"/>
</dbReference>
<evidence type="ECO:0000256" key="5">
    <source>
        <dbReference type="ARBA" id="ARBA00022614"/>
    </source>
</evidence>
<evidence type="ECO:0000256" key="8">
    <source>
        <dbReference type="ARBA" id="ARBA00022729"/>
    </source>
</evidence>
<dbReference type="AlphaFoldDB" id="A0A0D2WX35"/>
<evidence type="ECO:0000256" key="4">
    <source>
        <dbReference type="ARBA" id="ARBA00022525"/>
    </source>
</evidence>
<dbReference type="GO" id="GO:0051897">
    <property type="term" value="P:positive regulation of phosphatidylinositol 3-kinase/protein kinase B signal transduction"/>
    <property type="evidence" value="ECO:0007669"/>
    <property type="project" value="TreeGrafter"/>
</dbReference>
<dbReference type="InterPro" id="IPR008266">
    <property type="entry name" value="Tyr_kinase_AS"/>
</dbReference>
<dbReference type="InterPro" id="IPR000719">
    <property type="entry name" value="Prot_kinase_dom"/>
</dbReference>
<keyword evidence="8 20" id="KW-0732">Signal</keyword>
<dbReference type="GO" id="GO:0007169">
    <property type="term" value="P:cell surface receptor protein tyrosine kinase signaling pathway"/>
    <property type="evidence" value="ECO:0007669"/>
    <property type="project" value="TreeGrafter"/>
</dbReference>
<evidence type="ECO:0000259" key="21">
    <source>
        <dbReference type="PROSITE" id="PS50011"/>
    </source>
</evidence>
<evidence type="ECO:0000256" key="12">
    <source>
        <dbReference type="ARBA" id="ARBA00022840"/>
    </source>
</evidence>
<comment type="subcellular location">
    <subcellularLocation>
        <location evidence="1">Membrane</location>
        <topology evidence="1">Single-pass membrane protein</topology>
    </subcellularLocation>
    <subcellularLocation>
        <location evidence="2">Secreted</location>
    </subcellularLocation>
</comment>
<dbReference type="GO" id="GO:0004714">
    <property type="term" value="F:transmembrane receptor protein tyrosine kinase activity"/>
    <property type="evidence" value="ECO:0007669"/>
    <property type="project" value="TreeGrafter"/>
</dbReference>
<dbReference type="InterPro" id="IPR050122">
    <property type="entry name" value="RTK"/>
</dbReference>
<dbReference type="SMART" id="SM00013">
    <property type="entry name" value="LRRNT"/>
    <property type="match status" value="1"/>
</dbReference>
<keyword evidence="12" id="KW-0067">ATP-binding</keyword>
<feature type="chain" id="PRO_5002266645" evidence="20">
    <location>
        <begin position="29"/>
        <end position="1024"/>
    </location>
</feature>
<feature type="domain" description="Protein kinase" evidence="21">
    <location>
        <begin position="631"/>
        <end position="907"/>
    </location>
</feature>
<keyword evidence="6" id="KW-0808">Transferase</keyword>
<dbReference type="SUPFAM" id="SSF52058">
    <property type="entry name" value="L domain-like"/>
    <property type="match status" value="1"/>
</dbReference>
<evidence type="ECO:0000256" key="17">
    <source>
        <dbReference type="ARBA" id="ARBA00023170"/>
    </source>
</evidence>
<name>A0A0D2WX35_CAPO3</name>
<evidence type="ECO:0000256" key="3">
    <source>
        <dbReference type="ARBA" id="ARBA00022473"/>
    </source>
</evidence>
<dbReference type="eggNOG" id="KOG0196">
    <property type="taxonomic scope" value="Eukaryota"/>
</dbReference>
<dbReference type="InterPro" id="IPR000372">
    <property type="entry name" value="LRRNT"/>
</dbReference>
<dbReference type="RefSeq" id="XP_004342825.2">
    <property type="nucleotide sequence ID" value="XM_004342776.2"/>
</dbReference>
<evidence type="ECO:0000256" key="11">
    <source>
        <dbReference type="ARBA" id="ARBA00022777"/>
    </source>
</evidence>
<keyword evidence="3" id="KW-0217">Developmental protein</keyword>
<gene>
    <name evidence="22" type="ORF">CAOG_007752</name>
</gene>
<dbReference type="InterPro" id="IPR001611">
    <property type="entry name" value="Leu-rich_rpt"/>
</dbReference>
<evidence type="ECO:0000256" key="9">
    <source>
        <dbReference type="ARBA" id="ARBA00022737"/>
    </source>
</evidence>
<dbReference type="FunFam" id="3.80.10.10:FF:000002">
    <property type="entry name" value="Slit guidance ligand 2"/>
    <property type="match status" value="1"/>
</dbReference>
<dbReference type="SUPFAM" id="SSF57184">
    <property type="entry name" value="Growth factor receptor domain"/>
    <property type="match status" value="1"/>
</dbReference>
<evidence type="ECO:0000256" key="2">
    <source>
        <dbReference type="ARBA" id="ARBA00004613"/>
    </source>
</evidence>
<keyword evidence="4" id="KW-0964">Secreted</keyword>
<dbReference type="PhylomeDB" id="A0A0D2WX35"/>
<dbReference type="EMBL" id="KE346375">
    <property type="protein sequence ID" value="KJE97640.1"/>
    <property type="molecule type" value="Genomic_DNA"/>
</dbReference>
<evidence type="ECO:0000256" key="16">
    <source>
        <dbReference type="ARBA" id="ARBA00023157"/>
    </source>
</evidence>
<evidence type="ECO:0000256" key="13">
    <source>
        <dbReference type="ARBA" id="ARBA00022989"/>
    </source>
</evidence>
<evidence type="ECO:0000256" key="10">
    <source>
        <dbReference type="ARBA" id="ARBA00022741"/>
    </source>
</evidence>
<dbReference type="PANTHER" id="PTHR24416">
    <property type="entry name" value="TYROSINE-PROTEIN KINASE RECEPTOR"/>
    <property type="match status" value="1"/>
</dbReference>
<evidence type="ECO:0000313" key="22">
    <source>
        <dbReference type="EMBL" id="KJE97640.1"/>
    </source>
</evidence>
<dbReference type="Pfam" id="PF07714">
    <property type="entry name" value="PK_Tyr_Ser-Thr"/>
    <property type="match status" value="1"/>
</dbReference>
<evidence type="ECO:0000256" key="6">
    <source>
        <dbReference type="ARBA" id="ARBA00022679"/>
    </source>
</evidence>
<dbReference type="GO" id="GO:0005576">
    <property type="term" value="C:extracellular region"/>
    <property type="evidence" value="ECO:0007669"/>
    <property type="project" value="UniProtKB-SubCell"/>
</dbReference>
<keyword evidence="16" id="KW-1015">Disulfide bond</keyword>
<dbReference type="PROSITE" id="PS00109">
    <property type="entry name" value="PROTEIN_KINASE_TYR"/>
    <property type="match status" value="1"/>
</dbReference>
<dbReference type="Gene3D" id="3.80.10.10">
    <property type="entry name" value="Ribonuclease Inhibitor"/>
    <property type="match status" value="2"/>
</dbReference>
<feature type="signal peptide" evidence="20">
    <location>
        <begin position="1"/>
        <end position="28"/>
    </location>
</feature>
<dbReference type="InterPro" id="IPR009030">
    <property type="entry name" value="Growth_fac_rcpt_cys_sf"/>
</dbReference>
<dbReference type="SMART" id="SM00369">
    <property type="entry name" value="LRR_TYP"/>
    <property type="match status" value="9"/>
</dbReference>
<dbReference type="Proteomes" id="UP000008743">
    <property type="component" value="Unassembled WGS sequence"/>
</dbReference>
<evidence type="ECO:0000256" key="7">
    <source>
        <dbReference type="ARBA" id="ARBA00022692"/>
    </source>
</evidence>
<dbReference type="eggNOG" id="KOG0619">
    <property type="taxonomic scope" value="Eukaryota"/>
</dbReference>
<dbReference type="SMART" id="SM00364">
    <property type="entry name" value="LRR_BAC"/>
    <property type="match status" value="4"/>
</dbReference>
<dbReference type="CDD" id="cd00192">
    <property type="entry name" value="PTKc"/>
    <property type="match status" value="1"/>
</dbReference>
<dbReference type="Gene3D" id="1.10.510.10">
    <property type="entry name" value="Transferase(Phosphotransferase) domain 1"/>
    <property type="match status" value="1"/>
</dbReference>
<dbReference type="InterPro" id="IPR020635">
    <property type="entry name" value="Tyr_kinase_cat_dom"/>
</dbReference>
<evidence type="ECO:0000256" key="19">
    <source>
        <dbReference type="SAM" id="Phobius"/>
    </source>
</evidence>
<sequence length="1024" mass="107212">MRLIEFAFGLLLLLLGFSVTSRVQVAQAVDACSVCSCSGTVVNCYGKSLTAIPSGIPTATTDLTLWNNLITSIPAGSFAGLTALTFLRIDSNQLTSLSANTFTGLSALTQLALNNNGITSIPASAFSGLTALHNLYLNDNVITSISADAFTNLTALNYLVMHNNQITSLPASAFANQTALTQLFLFNNSITSISADAFTGLSALVYLALYSNRITSISATAFASLTTLNYLYLHANQITSIPAGAFTSLTALILLPLNDNPFTTLPPGLFKGLPNGLYLSFNSSQVFRPLSPNNFTFGGNTIAPPSMYGNASDPNQCDTACATCYAAGSGACCGTNCLTCISSARCTQCYEGFGLIGGLCFSLASLASASSASVASVASTQSASAASIATTRSASIASVASVASTQSASAASAASAASTGSASIASLVSATSVLSASFASAATASSASVATAASVSSATVASDVSATSASAASVASAVSSASALSASVASTASASAASIASSIAQHGGGGSQNSSSSPAAAIAAAVAAVAVVAMLALGYFGRRHQSQRRAGMRQKDSAGPIYQEAIAMTISPLSQSTRAQKEEDIAAYAVVGQKQLEPLYQAIATSSTEVVYDYASAYVAGSNSRRIREGLTIVKHLASGNFGDVALGQVPFNVLPPRAQKLLAPAASEPVQVAVKSLKSDADEKSRKDFESEAKLMAPFVHPNVVRLLAALVESEPHLVLLEFVQYGDLRTLLQKSKLHSLWWTHNEQIHAIRQIALGMEYLGTLHFVHRDLAARNCLVGQGMIVKIADFGLSREMASENDYYRMQTRGKLPVKWMAPETMTFRKFSSKSDVWSFGVTAWECSSHGARPYGEMDGRDTLAHVEAGGRLPMPQTCMPELYNVMMSCWDMSPENRPTFAQLVRTLTALQDGTTIREIGAMLSGVCVLFSLNTVQPPSSLGFRVAVPRRLCDVQTILRLNSAAHMTPSNSPTEESIVGHFLVLFARVPPYCCTKPQLQNNSHFEAHLRACLSHHGDFDVLAVVFDV</sequence>
<dbReference type="InterPro" id="IPR011009">
    <property type="entry name" value="Kinase-like_dom_sf"/>
</dbReference>
<dbReference type="SMART" id="SM00219">
    <property type="entry name" value="TyrKc"/>
    <property type="match status" value="1"/>
</dbReference>
<proteinExistence type="predicted"/>
<dbReference type="Pfam" id="PF13855">
    <property type="entry name" value="LRR_8"/>
    <property type="match status" value="2"/>
</dbReference>
<protein>
    <submittedName>
        <fullName evidence="22">TKL protein kinase</fullName>
    </submittedName>
</protein>
<dbReference type="InterPro" id="IPR032675">
    <property type="entry name" value="LRR_dom_sf"/>
</dbReference>